<organism evidence="3">
    <name type="scientific">viral metagenome</name>
    <dbReference type="NCBI Taxonomy" id="1070528"/>
    <lineage>
        <taxon>unclassified sequences</taxon>
        <taxon>metagenomes</taxon>
        <taxon>organismal metagenomes</taxon>
    </lineage>
</organism>
<protein>
    <submittedName>
        <fullName evidence="3">Uncharacterized protein</fullName>
    </submittedName>
</protein>
<feature type="coiled-coil region" evidence="1">
    <location>
        <begin position="113"/>
        <end position="161"/>
    </location>
</feature>
<proteinExistence type="predicted"/>
<keyword evidence="2" id="KW-0812">Transmembrane</keyword>
<reference evidence="3" key="1">
    <citation type="journal article" date="2020" name="Nature">
        <title>Giant virus diversity and host interactions through global metagenomics.</title>
        <authorList>
            <person name="Schulz F."/>
            <person name="Roux S."/>
            <person name="Paez-Espino D."/>
            <person name="Jungbluth S."/>
            <person name="Walsh D.A."/>
            <person name="Denef V.J."/>
            <person name="McMahon K.D."/>
            <person name="Konstantinidis K.T."/>
            <person name="Eloe-Fadrosh E.A."/>
            <person name="Kyrpides N.C."/>
            <person name="Woyke T."/>
        </authorList>
    </citation>
    <scope>NUCLEOTIDE SEQUENCE</scope>
    <source>
        <strain evidence="3">GVMAG-S-1074260-58</strain>
    </source>
</reference>
<name>A0A6C0JWF5_9ZZZZ</name>
<accession>A0A6C0JWF5</accession>
<keyword evidence="2" id="KW-0472">Membrane</keyword>
<keyword evidence="1" id="KW-0175">Coiled coil</keyword>
<feature type="transmembrane region" description="Helical" evidence="2">
    <location>
        <begin position="223"/>
        <end position="246"/>
    </location>
</feature>
<evidence type="ECO:0000256" key="1">
    <source>
        <dbReference type="SAM" id="Coils"/>
    </source>
</evidence>
<evidence type="ECO:0000256" key="2">
    <source>
        <dbReference type="SAM" id="Phobius"/>
    </source>
</evidence>
<dbReference type="EMBL" id="MN740705">
    <property type="protein sequence ID" value="QHU09136.1"/>
    <property type="molecule type" value="Genomic_DNA"/>
</dbReference>
<evidence type="ECO:0000313" key="3">
    <source>
        <dbReference type="EMBL" id="QHU09136.1"/>
    </source>
</evidence>
<feature type="transmembrane region" description="Helical" evidence="2">
    <location>
        <begin position="192"/>
        <end position="211"/>
    </location>
</feature>
<dbReference type="AlphaFoldDB" id="A0A6C0JWF5"/>
<keyword evidence="2" id="KW-1133">Transmembrane helix</keyword>
<sequence length="275" mass="32221">MTCTNPQDVSKNIQDTLNNSIQDTLQQMSGQSTQGMDAIYTNLLNQMTCDSDCQKRKKIDALKQSWLDAKTNEQTAPSKTFETHKEYLIANEGQLGYEHSMLQKYSKIAADAKNKAIQEHTSTEEELQTLIRDYDSELISLNKLREMLNIRLRENKQLKQSIDEDIAAVETNDRRVVYEDWAKDDIQSIYTLLKWIYICLIFVFIYTSGFITNSGWKHKREWFVLIGIILIPFIIYYIAIVLIYLYNRLLWYSDNKVPKDVYIQQADNVKHAKIY</sequence>